<feature type="domain" description="HTH cro/C1-type" evidence="1">
    <location>
        <begin position="9"/>
        <end position="63"/>
    </location>
</feature>
<dbReference type="Gene3D" id="1.10.260.40">
    <property type="entry name" value="lambda repressor-like DNA-binding domains"/>
    <property type="match status" value="1"/>
</dbReference>
<evidence type="ECO:0000259" key="1">
    <source>
        <dbReference type="PROSITE" id="PS50943"/>
    </source>
</evidence>
<dbReference type="Proteomes" id="UP000622890">
    <property type="component" value="Unassembled WGS sequence"/>
</dbReference>
<organism evidence="2 3">
    <name type="scientific">Noviherbaspirillum pedocola</name>
    <dbReference type="NCBI Taxonomy" id="2801341"/>
    <lineage>
        <taxon>Bacteria</taxon>
        <taxon>Pseudomonadati</taxon>
        <taxon>Pseudomonadota</taxon>
        <taxon>Betaproteobacteria</taxon>
        <taxon>Burkholderiales</taxon>
        <taxon>Oxalobacteraceae</taxon>
        <taxon>Noviherbaspirillum</taxon>
    </lineage>
</organism>
<reference evidence="2" key="1">
    <citation type="submission" date="2021-01" db="EMBL/GenBank/DDBJ databases">
        <title>Genome sequence of strain Noviherbaspirillum sp. DKR-6.</title>
        <authorList>
            <person name="Chaudhary D.K."/>
        </authorList>
    </citation>
    <scope>NUCLEOTIDE SEQUENCE</scope>
    <source>
        <strain evidence="2">DKR-6</strain>
    </source>
</reference>
<protein>
    <submittedName>
        <fullName evidence="2">Helix-turn-helix transcriptional regulator</fullName>
    </submittedName>
</protein>
<dbReference type="GO" id="GO:0003677">
    <property type="term" value="F:DNA binding"/>
    <property type="evidence" value="ECO:0007669"/>
    <property type="project" value="InterPro"/>
</dbReference>
<dbReference type="SMART" id="SM00530">
    <property type="entry name" value="HTH_XRE"/>
    <property type="match status" value="1"/>
</dbReference>
<dbReference type="InterPro" id="IPR010982">
    <property type="entry name" value="Lambda_DNA-bd_dom_sf"/>
</dbReference>
<name>A0A934W7D7_9BURK</name>
<dbReference type="AlphaFoldDB" id="A0A934W7D7"/>
<comment type="caution">
    <text evidence="2">The sequence shown here is derived from an EMBL/GenBank/DDBJ whole genome shotgun (WGS) entry which is preliminary data.</text>
</comment>
<evidence type="ECO:0000313" key="2">
    <source>
        <dbReference type="EMBL" id="MBK4737307.1"/>
    </source>
</evidence>
<dbReference type="InterPro" id="IPR001387">
    <property type="entry name" value="Cro/C1-type_HTH"/>
</dbReference>
<dbReference type="EMBL" id="JAEPBG010000011">
    <property type="protein sequence ID" value="MBK4737307.1"/>
    <property type="molecule type" value="Genomic_DNA"/>
</dbReference>
<proteinExistence type="predicted"/>
<accession>A0A934W7D7</accession>
<dbReference type="Pfam" id="PF01381">
    <property type="entry name" value="HTH_3"/>
    <property type="match status" value="1"/>
</dbReference>
<dbReference type="CDD" id="cd00093">
    <property type="entry name" value="HTH_XRE"/>
    <property type="match status" value="1"/>
</dbReference>
<keyword evidence="3" id="KW-1185">Reference proteome</keyword>
<dbReference type="PROSITE" id="PS50943">
    <property type="entry name" value="HTH_CROC1"/>
    <property type="match status" value="1"/>
</dbReference>
<gene>
    <name evidence="2" type="ORF">JJB74_22025</name>
</gene>
<sequence>MPVCFGRVLRKLRKDAQLTQEALGMKADLQRNYVSSIELGEKQPSLTSIFKLGSALNIKPGMLLDLVEKELTNQSGGAF</sequence>
<evidence type="ECO:0000313" key="3">
    <source>
        <dbReference type="Proteomes" id="UP000622890"/>
    </source>
</evidence>
<dbReference type="SUPFAM" id="SSF47413">
    <property type="entry name" value="lambda repressor-like DNA-binding domains"/>
    <property type="match status" value="1"/>
</dbReference>